<dbReference type="InterPro" id="IPR029058">
    <property type="entry name" value="AB_hydrolase_fold"/>
</dbReference>
<protein>
    <recommendedName>
        <fullName evidence="2">Homoserine O-acetyltransferase</fullName>
        <shortName evidence="2">HAT</shortName>
        <ecNumber evidence="2">2.3.1.31</ecNumber>
    </recommendedName>
    <alternativeName>
        <fullName evidence="2">Homoserine transacetylase</fullName>
        <shortName evidence="2">HTA</shortName>
    </alternativeName>
</protein>
<evidence type="ECO:0000313" key="6">
    <source>
        <dbReference type="EMBL" id="RKR19559.1"/>
    </source>
</evidence>
<reference evidence="6 7" key="1">
    <citation type="submission" date="2018-10" db="EMBL/GenBank/DDBJ databases">
        <title>Genomic Encyclopedia of Type Strains, Phase IV (KMG-IV): sequencing the most valuable type-strain genomes for metagenomic binning, comparative biology and taxonomic classification.</title>
        <authorList>
            <person name="Goeker M."/>
        </authorList>
    </citation>
    <scope>NUCLEOTIDE SEQUENCE [LARGE SCALE GENOMIC DNA]</scope>
    <source>
        <strain evidence="6 7">DSM 25586</strain>
    </source>
</reference>
<comment type="function">
    <text evidence="2">Transfers an acetyl group from acetyl-CoA to L-homoserine, forming acetyl-L-homoserine.</text>
</comment>
<comment type="subcellular location">
    <subcellularLocation>
        <location evidence="2">Cytoplasm</location>
    </subcellularLocation>
</comment>
<dbReference type="EC" id="2.3.1.31" evidence="2"/>
<evidence type="ECO:0000256" key="2">
    <source>
        <dbReference type="HAMAP-Rule" id="MF_00296"/>
    </source>
</evidence>
<sequence length="398" mass="41971">MTIAVTRTGVPESKPSRDSGAPGNASRGVAPGAASRAPDGSVQYLRIGDLQLESGVPLPDVVLAYETWGTLNADGSNAVLIEHALTGDTHVTRGDSTEPGWWEQLAGPGAPVDTDKYFVVSINILGGCYGSTGPSTPAPDGRPWGSRFPLVTLRDTTAAEARLADALGIESWYAVVGGSLGGARALEWALTYPGRVRRCAVISVGASSTAEQIAFAQAQTLAIRQDPHFNGGDYYGGPEPVAGLALARRIAHITYRSAAELDGRFGRNAQESEAPLEAGSLAGRGRYQVESYLDHQGNKLVRRFDANSYIAITEALMSHDVCRGRGSLRESLAPATAQFLVAAVDSDRLYFPAQSRALAEALPGGAELHIIEAPIGHDGFLTEIGQLSGQLRETFFGQ</sequence>
<keyword evidence="2" id="KW-0012">Acyltransferase</keyword>
<comment type="catalytic activity">
    <reaction evidence="2">
        <text>L-homoserine + acetyl-CoA = O-acetyl-L-homoserine + CoA</text>
        <dbReference type="Rhea" id="RHEA:13701"/>
        <dbReference type="ChEBI" id="CHEBI:57287"/>
        <dbReference type="ChEBI" id="CHEBI:57288"/>
        <dbReference type="ChEBI" id="CHEBI:57476"/>
        <dbReference type="ChEBI" id="CHEBI:57716"/>
        <dbReference type="EC" id="2.3.1.31"/>
    </reaction>
</comment>
<feature type="region of interest" description="Disordered" evidence="4">
    <location>
        <begin position="1"/>
        <end position="38"/>
    </location>
</feature>
<organism evidence="6 7">
    <name type="scientific">Arthrobacter oryzae</name>
    <dbReference type="NCBI Taxonomy" id="409290"/>
    <lineage>
        <taxon>Bacteria</taxon>
        <taxon>Bacillati</taxon>
        <taxon>Actinomycetota</taxon>
        <taxon>Actinomycetes</taxon>
        <taxon>Micrococcales</taxon>
        <taxon>Micrococcaceae</taxon>
        <taxon>Arthrobacter</taxon>
    </lineage>
</organism>
<dbReference type="PANTHER" id="PTHR32268">
    <property type="entry name" value="HOMOSERINE O-ACETYLTRANSFERASE"/>
    <property type="match status" value="1"/>
</dbReference>
<accession>A0A495ESL3</accession>
<dbReference type="InterPro" id="IPR000073">
    <property type="entry name" value="AB_hydrolase_1"/>
</dbReference>
<gene>
    <name evidence="2" type="primary">metXA</name>
    <name evidence="6" type="ORF">C8D78_2307</name>
</gene>
<dbReference type="GO" id="GO:0005737">
    <property type="term" value="C:cytoplasm"/>
    <property type="evidence" value="ECO:0007669"/>
    <property type="project" value="UniProtKB-SubCell"/>
</dbReference>
<evidence type="ECO:0000259" key="5">
    <source>
        <dbReference type="Pfam" id="PF00561"/>
    </source>
</evidence>
<dbReference type="PANTHER" id="PTHR32268:SF11">
    <property type="entry name" value="HOMOSERINE O-ACETYLTRANSFERASE"/>
    <property type="match status" value="1"/>
</dbReference>
<comment type="subunit">
    <text evidence="2">Homodimer.</text>
</comment>
<dbReference type="Proteomes" id="UP000276055">
    <property type="component" value="Unassembled WGS sequence"/>
</dbReference>
<feature type="domain" description="AB hydrolase-1" evidence="5">
    <location>
        <begin position="77"/>
        <end position="383"/>
    </location>
</feature>
<comment type="caution">
    <text evidence="2">Lacks conserved residue(s) required for the propagation of feature annotation.</text>
</comment>
<keyword evidence="1 2" id="KW-0808">Transferase</keyword>
<keyword evidence="2" id="KW-0486">Methionine biosynthesis</keyword>
<comment type="similarity">
    <text evidence="2">Belongs to the AB hydrolase superfamily. MetX family.</text>
</comment>
<feature type="binding site" evidence="2">
    <location>
        <position position="378"/>
    </location>
    <ligand>
        <name>substrate</name>
    </ligand>
</feature>
<dbReference type="SUPFAM" id="SSF53474">
    <property type="entry name" value="alpha/beta-Hydrolases"/>
    <property type="match status" value="1"/>
</dbReference>
<dbReference type="AlphaFoldDB" id="A0A495ESL3"/>
<dbReference type="RefSeq" id="WP_120953761.1">
    <property type="nucleotide sequence ID" value="NZ_RBIR01000004.1"/>
</dbReference>
<dbReference type="NCBIfam" id="TIGR01392">
    <property type="entry name" value="homoserO_Ac_trn"/>
    <property type="match status" value="1"/>
</dbReference>
<dbReference type="GO" id="GO:0009086">
    <property type="term" value="P:methionine biosynthetic process"/>
    <property type="evidence" value="ECO:0007669"/>
    <property type="project" value="UniProtKB-UniRule"/>
</dbReference>
<dbReference type="UniPathway" id="UPA00051">
    <property type="reaction ID" value="UER00074"/>
</dbReference>
<feature type="binding site" evidence="2">
    <location>
        <position position="248"/>
    </location>
    <ligand>
        <name>substrate</name>
    </ligand>
</feature>
<dbReference type="GO" id="GO:0004414">
    <property type="term" value="F:homoserine O-acetyltransferase activity"/>
    <property type="evidence" value="ECO:0007669"/>
    <property type="project" value="UniProtKB-UniRule"/>
</dbReference>
<evidence type="ECO:0000256" key="4">
    <source>
        <dbReference type="SAM" id="MobiDB-lite"/>
    </source>
</evidence>
<dbReference type="NCBIfam" id="NF001209">
    <property type="entry name" value="PRK00175.1"/>
    <property type="match status" value="1"/>
</dbReference>
<evidence type="ECO:0000313" key="7">
    <source>
        <dbReference type="Proteomes" id="UP000276055"/>
    </source>
</evidence>
<feature type="active site" description="Nucleophile" evidence="2 3">
    <location>
        <position position="179"/>
    </location>
</feature>
<evidence type="ECO:0000256" key="3">
    <source>
        <dbReference type="PIRSR" id="PIRSR000443-1"/>
    </source>
</evidence>
<dbReference type="PIRSF" id="PIRSF000443">
    <property type="entry name" value="Homoser_Ac_trans"/>
    <property type="match status" value="1"/>
</dbReference>
<proteinExistence type="inferred from homology"/>
<keyword evidence="2" id="KW-0028">Amino-acid biosynthesis</keyword>
<dbReference type="HAMAP" id="MF_00296">
    <property type="entry name" value="MetX_acyltransf"/>
    <property type="match status" value="1"/>
</dbReference>
<dbReference type="OrthoDB" id="9800754at2"/>
<evidence type="ECO:0000256" key="1">
    <source>
        <dbReference type="ARBA" id="ARBA00022679"/>
    </source>
</evidence>
<dbReference type="Pfam" id="PF00561">
    <property type="entry name" value="Abhydrolase_1"/>
    <property type="match status" value="1"/>
</dbReference>
<feature type="active site" evidence="2 3">
    <location>
        <position position="377"/>
    </location>
</feature>
<dbReference type="InterPro" id="IPR008220">
    <property type="entry name" value="HAT_MetX-like"/>
</dbReference>
<dbReference type="Gene3D" id="3.40.50.1820">
    <property type="entry name" value="alpha/beta hydrolase"/>
    <property type="match status" value="1"/>
</dbReference>
<keyword evidence="2" id="KW-0963">Cytoplasm</keyword>
<comment type="pathway">
    <text evidence="2">Amino-acid biosynthesis; L-methionine biosynthesis via de novo pathway; O-acetyl-L-homoserine from L-homoserine: step 1/1.</text>
</comment>
<name>A0A495ESL3_9MICC</name>
<feature type="active site" evidence="2 3">
    <location>
        <position position="347"/>
    </location>
</feature>
<dbReference type="GO" id="GO:0009092">
    <property type="term" value="P:homoserine metabolic process"/>
    <property type="evidence" value="ECO:0007669"/>
    <property type="project" value="TreeGrafter"/>
</dbReference>
<dbReference type="EMBL" id="RBIR01000004">
    <property type="protein sequence ID" value="RKR19559.1"/>
    <property type="molecule type" value="Genomic_DNA"/>
</dbReference>
<comment type="caution">
    <text evidence="6">The sequence shown here is derived from an EMBL/GenBank/DDBJ whole genome shotgun (WGS) entry which is preliminary data.</text>
</comment>